<evidence type="ECO:0000313" key="1">
    <source>
        <dbReference type="EMBL" id="KAF2592440.1"/>
    </source>
</evidence>
<sequence length="184" mass="20548">MAGAGGVRVSNRRLFCAQELVHRSRLCFLWLHGEVSSGALVWGFEAIRELKRVGVMALGSVQNRVCVACCFTRSFSGLRWSSMAVGGFLSCYFISRLLITASYQFNLVNGVIRFSEVTNVEVVLRGYWRQPDMVVAVKSTRLMQFSRWDSEASYAKGDSGSPDIRNNEENFTFSGSSLMVENSN</sequence>
<comment type="caution">
    <text evidence="1">The sequence shown here is derived from an EMBL/GenBank/DDBJ whole genome shotgun (WGS) entry which is preliminary data.</text>
</comment>
<evidence type="ECO:0000313" key="2">
    <source>
        <dbReference type="EMBL" id="KAF2609112.1"/>
    </source>
</evidence>
<accession>A0A8S9KBJ9</accession>
<proteinExistence type="predicted"/>
<dbReference type="EMBL" id="QGKW02000276">
    <property type="protein sequence ID" value="KAF2609112.1"/>
    <property type="molecule type" value="Genomic_DNA"/>
</dbReference>
<name>A0A8S9KBJ9_BRACR</name>
<gene>
    <name evidence="2" type="ORF">F2Q68_00046085</name>
    <name evidence="1" type="ORF">F2Q70_00045086</name>
</gene>
<protein>
    <submittedName>
        <fullName evidence="1">Uncharacterized protein</fullName>
    </submittedName>
</protein>
<dbReference type="EMBL" id="QGKY02000164">
    <property type="protein sequence ID" value="KAF2592440.1"/>
    <property type="molecule type" value="Genomic_DNA"/>
</dbReference>
<reference evidence="1" key="1">
    <citation type="submission" date="2019-12" db="EMBL/GenBank/DDBJ databases">
        <title>Genome sequencing and annotation of Brassica cretica.</title>
        <authorList>
            <person name="Studholme D.J."/>
            <person name="Sarris P.F."/>
        </authorList>
    </citation>
    <scope>NUCLEOTIDE SEQUENCE</scope>
    <source>
        <strain evidence="2">PFS-001/15</strain>
        <strain evidence="1">PFS-102/07</strain>
        <tissue evidence="1">Leaf</tissue>
    </source>
</reference>
<dbReference type="Proteomes" id="UP000712281">
    <property type="component" value="Unassembled WGS sequence"/>
</dbReference>
<dbReference type="AlphaFoldDB" id="A0A8S9KBJ9"/>
<organism evidence="1">
    <name type="scientific">Brassica cretica</name>
    <name type="common">Mustard</name>
    <dbReference type="NCBI Taxonomy" id="69181"/>
    <lineage>
        <taxon>Eukaryota</taxon>
        <taxon>Viridiplantae</taxon>
        <taxon>Streptophyta</taxon>
        <taxon>Embryophyta</taxon>
        <taxon>Tracheophyta</taxon>
        <taxon>Spermatophyta</taxon>
        <taxon>Magnoliopsida</taxon>
        <taxon>eudicotyledons</taxon>
        <taxon>Gunneridae</taxon>
        <taxon>Pentapetalae</taxon>
        <taxon>rosids</taxon>
        <taxon>malvids</taxon>
        <taxon>Brassicales</taxon>
        <taxon>Brassicaceae</taxon>
        <taxon>Brassiceae</taxon>
        <taxon>Brassica</taxon>
    </lineage>
</organism>